<feature type="domain" description="C2H2-type" evidence="9">
    <location>
        <begin position="295"/>
        <end position="322"/>
    </location>
</feature>
<keyword evidence="2 8" id="KW-0479">Metal-binding</keyword>
<dbReference type="Gene3D" id="3.30.160.60">
    <property type="entry name" value="Classic Zinc Finger"/>
    <property type="match status" value="5"/>
</dbReference>
<dbReference type="AlphaFoldDB" id="W8B441"/>
<dbReference type="GO" id="GO:0000981">
    <property type="term" value="F:DNA-binding transcription factor activity, RNA polymerase II-specific"/>
    <property type="evidence" value="ECO:0007669"/>
    <property type="project" value="TreeGrafter"/>
</dbReference>
<feature type="binding site" evidence="8">
    <location>
        <position position="68"/>
    </location>
    <ligand>
        <name>Zn(2+)</name>
        <dbReference type="ChEBI" id="CHEBI:29105"/>
    </ligand>
</feature>
<evidence type="ECO:0000259" key="9">
    <source>
        <dbReference type="PROSITE" id="PS50157"/>
    </source>
</evidence>
<name>W8B441_CERCA</name>
<dbReference type="SUPFAM" id="SSF57716">
    <property type="entry name" value="Glucocorticoid receptor-like (DNA-binding domain)"/>
    <property type="match status" value="1"/>
</dbReference>
<evidence type="ECO:0000259" key="10">
    <source>
        <dbReference type="PROSITE" id="PS51915"/>
    </source>
</evidence>
<dbReference type="Pfam" id="PF07776">
    <property type="entry name" value="zf-AD"/>
    <property type="match status" value="1"/>
</dbReference>
<dbReference type="Pfam" id="PF00096">
    <property type="entry name" value="zf-C2H2"/>
    <property type="match status" value="3"/>
</dbReference>
<reference evidence="11" key="1">
    <citation type="submission" date="2013-07" db="EMBL/GenBank/DDBJ databases">
        <authorList>
            <person name="Geib S."/>
        </authorList>
    </citation>
    <scope>NUCLEOTIDE SEQUENCE</scope>
</reference>
<dbReference type="GO" id="GO:0005634">
    <property type="term" value="C:nucleus"/>
    <property type="evidence" value="ECO:0007669"/>
    <property type="project" value="UniProtKB-SubCell"/>
</dbReference>
<feature type="domain" description="C2H2-type" evidence="9">
    <location>
        <begin position="236"/>
        <end position="263"/>
    </location>
</feature>
<feature type="domain" description="C2H2-type" evidence="9">
    <location>
        <begin position="322"/>
        <end position="349"/>
    </location>
</feature>
<evidence type="ECO:0000256" key="4">
    <source>
        <dbReference type="ARBA" id="ARBA00022771"/>
    </source>
</evidence>
<feature type="binding site" evidence="8">
    <location>
        <position position="7"/>
    </location>
    <ligand>
        <name>Zn(2+)</name>
        <dbReference type="ChEBI" id="CHEBI:29105"/>
    </ligand>
</feature>
<dbReference type="SUPFAM" id="SSF57667">
    <property type="entry name" value="beta-beta-alpha zinc fingers"/>
    <property type="match status" value="4"/>
</dbReference>
<gene>
    <name evidence="11" type="primary">ZBT17</name>
</gene>
<dbReference type="InterPro" id="IPR012934">
    <property type="entry name" value="Znf_AD"/>
</dbReference>
<evidence type="ECO:0000313" key="11">
    <source>
        <dbReference type="EMBL" id="JAB93332.1"/>
    </source>
</evidence>
<dbReference type="EMBL" id="GAMC01013223">
    <property type="protein sequence ID" value="JAB93332.1"/>
    <property type="molecule type" value="mRNA"/>
</dbReference>
<dbReference type="EMBL" id="GAMC01013215">
    <property type="protein sequence ID" value="JAB93340.1"/>
    <property type="molecule type" value="mRNA"/>
</dbReference>
<dbReference type="EMBL" id="GAMC01013218">
    <property type="protein sequence ID" value="JAB93337.1"/>
    <property type="molecule type" value="mRNA"/>
</dbReference>
<protein>
    <submittedName>
        <fullName evidence="11">Zinc finger and BTB domain-containing protein 17</fullName>
    </submittedName>
</protein>
<evidence type="ECO:0000256" key="5">
    <source>
        <dbReference type="ARBA" id="ARBA00022833"/>
    </source>
</evidence>
<comment type="subcellular location">
    <subcellularLocation>
        <location evidence="1">Nucleus</location>
    </subcellularLocation>
</comment>
<dbReference type="SMART" id="SM00868">
    <property type="entry name" value="zf-AD"/>
    <property type="match status" value="2"/>
</dbReference>
<evidence type="ECO:0000256" key="3">
    <source>
        <dbReference type="ARBA" id="ARBA00022737"/>
    </source>
</evidence>
<dbReference type="PROSITE" id="PS00028">
    <property type="entry name" value="ZINC_FINGER_C2H2_1"/>
    <property type="match status" value="7"/>
</dbReference>
<feature type="domain" description="ZAD" evidence="10">
    <location>
        <begin position="5"/>
        <end position="92"/>
    </location>
</feature>
<keyword evidence="5 8" id="KW-0862">Zinc</keyword>
<dbReference type="FunFam" id="3.30.160.60:FF:002343">
    <property type="entry name" value="Zinc finger protein 33A"/>
    <property type="match status" value="1"/>
</dbReference>
<evidence type="ECO:0000256" key="6">
    <source>
        <dbReference type="ARBA" id="ARBA00023242"/>
    </source>
</evidence>
<feature type="domain" description="C2H2-type" evidence="9">
    <location>
        <begin position="378"/>
        <end position="402"/>
    </location>
</feature>
<dbReference type="OrthoDB" id="7773830at2759"/>
<evidence type="ECO:0000256" key="8">
    <source>
        <dbReference type="PROSITE-ProRule" id="PRU01263"/>
    </source>
</evidence>
<dbReference type="PROSITE" id="PS50157">
    <property type="entry name" value="ZINC_FINGER_C2H2_2"/>
    <property type="match status" value="7"/>
</dbReference>
<keyword evidence="6" id="KW-0539">Nucleus</keyword>
<dbReference type="SMART" id="SM00355">
    <property type="entry name" value="ZnF_C2H2"/>
    <property type="match status" value="8"/>
</dbReference>
<keyword evidence="3" id="KW-0677">Repeat</keyword>
<feature type="binding site" evidence="8">
    <location>
        <position position="10"/>
    </location>
    <ligand>
        <name>Zn(2+)</name>
        <dbReference type="ChEBI" id="CHEBI:29105"/>
    </ligand>
</feature>
<dbReference type="GO" id="GO:0008270">
    <property type="term" value="F:zinc ion binding"/>
    <property type="evidence" value="ECO:0007669"/>
    <property type="project" value="UniProtKB-UniRule"/>
</dbReference>
<feature type="domain" description="C2H2-type" evidence="9">
    <location>
        <begin position="265"/>
        <end position="292"/>
    </location>
</feature>
<reference evidence="11" key="2">
    <citation type="journal article" date="2014" name="BMC Genomics">
        <title>A genomic perspective to assessing quality of mass-reared SIT flies used in Mediterranean fruit fly (Ceratitis capitata) eradication in California.</title>
        <authorList>
            <person name="Calla B."/>
            <person name="Hall B."/>
            <person name="Hou S."/>
            <person name="Geib S.M."/>
        </authorList>
    </citation>
    <scope>NUCLEOTIDE SEQUENCE</scope>
</reference>
<dbReference type="PROSITE" id="PS51915">
    <property type="entry name" value="ZAD"/>
    <property type="match status" value="1"/>
</dbReference>
<proteinExistence type="evidence at transcript level"/>
<sequence>MGSAKICRACLSPEGRVSLLDWYQPIDYLDYILSYKECFCKCTQINLSLKNEDTETNESRSQYLCQYCAQRLTDAYDFIEKARRSDTELRSTLIEGVSLDSLANNFEWVPVKEKILDVDDSDTQLEAKCCLEDIATTSELNDNLTDGKEPSLTKDFSEEIQAGNEWDGGDLSNVSDKTFLPHKKLKIKMKKTQVKRKDGLKSNVKGDDIVTCEECKKTMMRSVLRKHKSIHKPKVFLCQSCPKTFRDSNGLKYHELIHQENRNRYPCEKCHQKFLSPYTYKRHLETHESNRKPIYKCSKCDKTFLHKNGLTIHELHHQGATLECNICQKRYVRQIDLDTHLRTHSGESPFVCHICGKSFIHKRILNRHMQYHEGYFSYTCITCGVKFSKYDQYYNHRMQHTGLPYKCGLCEKQFPDAYKIKRHIRGVHKILESNEVAKSVVKINSTKEHRGRIVEVLKNPEDEKQTQT</sequence>
<accession>W8B441</accession>
<keyword evidence="4 7" id="KW-0863">Zinc-finger</keyword>
<evidence type="ECO:0000256" key="2">
    <source>
        <dbReference type="ARBA" id="ARBA00022723"/>
    </source>
</evidence>
<dbReference type="InterPro" id="IPR013087">
    <property type="entry name" value="Znf_C2H2_type"/>
</dbReference>
<organism evidence="11">
    <name type="scientific">Ceratitis capitata</name>
    <name type="common">Mediterranean fruit fly</name>
    <name type="synonym">Tephritis capitata</name>
    <dbReference type="NCBI Taxonomy" id="7213"/>
    <lineage>
        <taxon>Eukaryota</taxon>
        <taxon>Metazoa</taxon>
        <taxon>Ecdysozoa</taxon>
        <taxon>Arthropoda</taxon>
        <taxon>Hexapoda</taxon>
        <taxon>Insecta</taxon>
        <taxon>Pterygota</taxon>
        <taxon>Neoptera</taxon>
        <taxon>Endopterygota</taxon>
        <taxon>Diptera</taxon>
        <taxon>Brachycera</taxon>
        <taxon>Muscomorpha</taxon>
        <taxon>Tephritoidea</taxon>
        <taxon>Tephritidae</taxon>
        <taxon>Ceratitis</taxon>
        <taxon>Ceratitis</taxon>
    </lineage>
</organism>
<feature type="domain" description="C2H2-type" evidence="9">
    <location>
        <begin position="405"/>
        <end position="428"/>
    </location>
</feature>
<feature type="binding site" evidence="8">
    <location>
        <position position="65"/>
    </location>
    <ligand>
        <name>Zn(2+)</name>
        <dbReference type="ChEBI" id="CHEBI:29105"/>
    </ligand>
</feature>
<dbReference type="PANTHER" id="PTHR24394">
    <property type="entry name" value="ZINC FINGER PROTEIN"/>
    <property type="match status" value="1"/>
</dbReference>
<dbReference type="InterPro" id="IPR036236">
    <property type="entry name" value="Znf_C2H2_sf"/>
</dbReference>
<feature type="domain" description="C2H2-type" evidence="9">
    <location>
        <begin position="350"/>
        <end position="377"/>
    </location>
</feature>
<dbReference type="PANTHER" id="PTHR24394:SF44">
    <property type="entry name" value="ZINC FINGER PROTEIN 271-LIKE"/>
    <property type="match status" value="1"/>
</dbReference>
<evidence type="ECO:0000256" key="7">
    <source>
        <dbReference type="PROSITE-ProRule" id="PRU00042"/>
    </source>
</evidence>
<evidence type="ECO:0000256" key="1">
    <source>
        <dbReference type="ARBA" id="ARBA00004123"/>
    </source>
</evidence>